<dbReference type="Proteomes" id="UP000671828">
    <property type="component" value="Chromosome"/>
</dbReference>
<reference evidence="1 4" key="1">
    <citation type="submission" date="2021-01" db="EMBL/GenBank/DDBJ databases">
        <title>Sequencing the genomes of 1000 actinobacteria strains.</title>
        <authorList>
            <person name="Klenk H.-P."/>
        </authorList>
    </citation>
    <scope>NUCLEOTIDE SEQUENCE [LARGE SCALE GENOMIC DNA]</scope>
    <source>
        <strain evidence="1 4">DSM 44581</strain>
    </source>
</reference>
<dbReference type="Proteomes" id="UP001195724">
    <property type="component" value="Unassembled WGS sequence"/>
</dbReference>
<evidence type="ECO:0000313" key="4">
    <source>
        <dbReference type="Proteomes" id="UP001195724"/>
    </source>
</evidence>
<accession>A0A8T8HUQ7</accession>
<keyword evidence="4" id="KW-1185">Reference proteome</keyword>
<dbReference type="RefSeq" id="WP_201436645.1">
    <property type="nucleotide sequence ID" value="NZ_JAFBCL010000001.1"/>
</dbReference>
<gene>
    <name evidence="2" type="ORF">J7S33_24075</name>
    <name evidence="1" type="ORF">JOE68_004653</name>
</gene>
<protein>
    <submittedName>
        <fullName evidence="2">Uncharacterized protein</fullName>
    </submittedName>
</protein>
<evidence type="ECO:0000313" key="1">
    <source>
        <dbReference type="EMBL" id="MBM7813788.1"/>
    </source>
</evidence>
<reference evidence="2" key="2">
    <citation type="submission" date="2021-04" db="EMBL/GenBank/DDBJ databases">
        <title>Saccharothrix algeriensis WGS.</title>
        <authorList>
            <person name="Stuskova K."/>
            <person name="Hakalova E."/>
            <person name="Tebbal A.B."/>
            <person name="Eichmeier A."/>
        </authorList>
    </citation>
    <scope>NUCLEOTIDE SEQUENCE</scope>
    <source>
        <strain evidence="2">NRRL B-24137</strain>
    </source>
</reference>
<sequence length="75" mass="7961">MSDVEVSGRSALAGGRWNAGETSGVGVVQDMTGDTDTTFERWPHRSMSAALDFVVGPVAAWRSLALITSFFRLAG</sequence>
<organism evidence="2 3">
    <name type="scientific">Saccharothrix algeriensis</name>
    <dbReference type="NCBI Taxonomy" id="173560"/>
    <lineage>
        <taxon>Bacteria</taxon>
        <taxon>Bacillati</taxon>
        <taxon>Actinomycetota</taxon>
        <taxon>Actinomycetes</taxon>
        <taxon>Pseudonocardiales</taxon>
        <taxon>Pseudonocardiaceae</taxon>
        <taxon>Saccharothrix</taxon>
    </lineage>
</organism>
<dbReference type="EMBL" id="CP072788">
    <property type="protein sequence ID" value="QTR02242.1"/>
    <property type="molecule type" value="Genomic_DNA"/>
</dbReference>
<dbReference type="AlphaFoldDB" id="A0A8T8HUQ7"/>
<evidence type="ECO:0000313" key="3">
    <source>
        <dbReference type="Proteomes" id="UP000671828"/>
    </source>
</evidence>
<name>A0A8T8HUQ7_9PSEU</name>
<dbReference type="EMBL" id="JAFBCL010000001">
    <property type="protein sequence ID" value="MBM7813788.1"/>
    <property type="molecule type" value="Genomic_DNA"/>
</dbReference>
<evidence type="ECO:0000313" key="2">
    <source>
        <dbReference type="EMBL" id="QTR02242.1"/>
    </source>
</evidence>
<proteinExistence type="predicted"/>